<organism evidence="2 3">
    <name type="scientific">Spongiactinospora rosea</name>
    <dbReference type="NCBI Taxonomy" id="2248750"/>
    <lineage>
        <taxon>Bacteria</taxon>
        <taxon>Bacillati</taxon>
        <taxon>Actinomycetota</taxon>
        <taxon>Actinomycetes</taxon>
        <taxon>Streptosporangiales</taxon>
        <taxon>Streptosporangiaceae</taxon>
        <taxon>Spongiactinospora</taxon>
    </lineage>
</organism>
<dbReference type="RefSeq" id="WP_113983048.1">
    <property type="nucleotide sequence ID" value="NZ_QMEY01000011.1"/>
</dbReference>
<evidence type="ECO:0000313" key="3">
    <source>
        <dbReference type="Proteomes" id="UP000253303"/>
    </source>
</evidence>
<feature type="region of interest" description="Disordered" evidence="1">
    <location>
        <begin position="1"/>
        <end position="74"/>
    </location>
</feature>
<sequence length="137" mass="14649">MERGSAKHGPRLDEHQKQESEGIVRGGGTSHAQEWKEPEPTERPGEKDLAPPPQPPGHERGTPQGISPADVERRSNLAKWLSDARFPAGRGALLAHAEGAGAPDAVLEAVRALPEMQYANVSEVAQALGLGVETRRT</sequence>
<dbReference type="AlphaFoldDB" id="A0A366LVA7"/>
<keyword evidence="3" id="KW-1185">Reference proteome</keyword>
<evidence type="ECO:0000256" key="1">
    <source>
        <dbReference type="SAM" id="MobiDB-lite"/>
    </source>
</evidence>
<feature type="compositionally biased region" description="Basic and acidic residues" evidence="1">
    <location>
        <begin position="33"/>
        <end position="49"/>
    </location>
</feature>
<dbReference type="Pfam" id="PF11387">
    <property type="entry name" value="DUF2795"/>
    <property type="match status" value="1"/>
</dbReference>
<dbReference type="Proteomes" id="UP000253303">
    <property type="component" value="Unassembled WGS sequence"/>
</dbReference>
<dbReference type="EMBL" id="QMEY01000011">
    <property type="protein sequence ID" value="RBQ17483.1"/>
    <property type="molecule type" value="Genomic_DNA"/>
</dbReference>
<comment type="caution">
    <text evidence="2">The sequence shown here is derived from an EMBL/GenBank/DDBJ whole genome shotgun (WGS) entry which is preliminary data.</text>
</comment>
<evidence type="ECO:0000313" key="2">
    <source>
        <dbReference type="EMBL" id="RBQ17483.1"/>
    </source>
</evidence>
<dbReference type="OrthoDB" id="5519961at2"/>
<dbReference type="InterPro" id="IPR021527">
    <property type="entry name" value="DUF2795"/>
</dbReference>
<proteinExistence type="predicted"/>
<name>A0A366LVA7_9ACTN</name>
<reference evidence="2 3" key="1">
    <citation type="submission" date="2018-06" db="EMBL/GenBank/DDBJ databases">
        <title>Sphaerisporangium craniellae sp. nov., isolated from a marine sponge in the South China Sea.</title>
        <authorList>
            <person name="Li L."/>
        </authorList>
    </citation>
    <scope>NUCLEOTIDE SEQUENCE [LARGE SCALE GENOMIC DNA]</scope>
    <source>
        <strain evidence="2 3">LHW63015</strain>
    </source>
</reference>
<feature type="compositionally biased region" description="Basic and acidic residues" evidence="1">
    <location>
        <begin position="1"/>
        <end position="22"/>
    </location>
</feature>
<accession>A0A366LVA7</accession>
<gene>
    <name evidence="2" type="ORF">DP939_24185</name>
</gene>
<protein>
    <submittedName>
        <fullName evidence="2">DUF2795 domain-containing protein</fullName>
    </submittedName>
</protein>